<protein>
    <recommendedName>
        <fullName evidence="4">Lipoprotein</fullName>
    </recommendedName>
</protein>
<reference evidence="3" key="1">
    <citation type="journal article" date="2019" name="Int. J. Syst. Evol. Microbiol.">
        <title>The Global Catalogue of Microorganisms (GCM) 10K type strain sequencing project: providing services to taxonomists for standard genome sequencing and annotation.</title>
        <authorList>
            <consortium name="The Broad Institute Genomics Platform"/>
            <consortium name="The Broad Institute Genome Sequencing Center for Infectious Disease"/>
            <person name="Wu L."/>
            <person name="Ma J."/>
        </authorList>
    </citation>
    <scope>NUCLEOTIDE SEQUENCE [LARGE SCALE GENOMIC DNA]</scope>
    <source>
        <strain evidence="3">WYCCWR 13023</strain>
    </source>
</reference>
<accession>A0ABV9PHJ2</accession>
<name>A0ABV9PHJ2_9FLAO</name>
<keyword evidence="1" id="KW-0732">Signal</keyword>
<feature type="signal peptide" evidence="1">
    <location>
        <begin position="1"/>
        <end position="22"/>
    </location>
</feature>
<comment type="caution">
    <text evidence="2">The sequence shown here is derived from an EMBL/GenBank/DDBJ whole genome shotgun (WGS) entry which is preliminary data.</text>
</comment>
<organism evidence="2 3">
    <name type="scientific">Flavobacterium branchiicola</name>
    <dbReference type="NCBI Taxonomy" id="1114875"/>
    <lineage>
        <taxon>Bacteria</taxon>
        <taxon>Pseudomonadati</taxon>
        <taxon>Bacteroidota</taxon>
        <taxon>Flavobacteriia</taxon>
        <taxon>Flavobacteriales</taxon>
        <taxon>Flavobacteriaceae</taxon>
        <taxon>Flavobacterium</taxon>
    </lineage>
</organism>
<evidence type="ECO:0000256" key="1">
    <source>
        <dbReference type="SAM" id="SignalP"/>
    </source>
</evidence>
<dbReference type="EMBL" id="JBHSGV010000007">
    <property type="protein sequence ID" value="MFC4749468.1"/>
    <property type="molecule type" value="Genomic_DNA"/>
</dbReference>
<dbReference type="Proteomes" id="UP001595935">
    <property type="component" value="Unassembled WGS sequence"/>
</dbReference>
<proteinExistence type="predicted"/>
<keyword evidence="3" id="KW-1185">Reference proteome</keyword>
<dbReference type="RefSeq" id="WP_213259299.1">
    <property type="nucleotide sequence ID" value="NZ_JAGYWA010000007.1"/>
</dbReference>
<evidence type="ECO:0008006" key="4">
    <source>
        <dbReference type="Google" id="ProtNLM"/>
    </source>
</evidence>
<sequence>MKNFICCFAVLLLCACSSSKNTADKWVGMTKQNLIKSWGSPIRTFDNSENGEILVYADQVFDGQERDKDSRMAGSNYWNYTYMYVDKTGKIASFRNEKQNFAPQSIDSQKLTDMKLLTVK</sequence>
<feature type="chain" id="PRO_5045377715" description="Lipoprotein" evidence="1">
    <location>
        <begin position="23"/>
        <end position="120"/>
    </location>
</feature>
<dbReference type="PROSITE" id="PS51257">
    <property type="entry name" value="PROKAR_LIPOPROTEIN"/>
    <property type="match status" value="1"/>
</dbReference>
<evidence type="ECO:0000313" key="2">
    <source>
        <dbReference type="EMBL" id="MFC4749468.1"/>
    </source>
</evidence>
<gene>
    <name evidence="2" type="ORF">ACFO5S_18595</name>
</gene>
<evidence type="ECO:0000313" key="3">
    <source>
        <dbReference type="Proteomes" id="UP001595935"/>
    </source>
</evidence>